<keyword evidence="2" id="KW-1185">Reference proteome</keyword>
<name>A0A7Y0DRV5_9GAMM</name>
<protein>
    <submittedName>
        <fullName evidence="1">Uncharacterized protein</fullName>
    </submittedName>
</protein>
<organism evidence="1 2">
    <name type="scientific">Pseudoalteromonas arctica</name>
    <dbReference type="NCBI Taxonomy" id="394751"/>
    <lineage>
        <taxon>Bacteria</taxon>
        <taxon>Pseudomonadati</taxon>
        <taxon>Pseudomonadota</taxon>
        <taxon>Gammaproteobacteria</taxon>
        <taxon>Alteromonadales</taxon>
        <taxon>Pseudoalteromonadaceae</taxon>
        <taxon>Pseudoalteromonas</taxon>
    </lineage>
</organism>
<evidence type="ECO:0000313" key="2">
    <source>
        <dbReference type="Proteomes" id="UP000570493"/>
    </source>
</evidence>
<accession>A0A7Y0DRV5</accession>
<comment type="caution">
    <text evidence="1">The sequence shown here is derived from an EMBL/GenBank/DDBJ whole genome shotgun (WGS) entry which is preliminary data.</text>
</comment>
<dbReference type="AlphaFoldDB" id="A0A7Y0DRV5"/>
<evidence type="ECO:0000313" key="1">
    <source>
        <dbReference type="EMBL" id="NMM40483.1"/>
    </source>
</evidence>
<dbReference type="RefSeq" id="WP_169019543.1">
    <property type="nucleotide sequence ID" value="NZ_JABBMT010000007.1"/>
</dbReference>
<dbReference type="EMBL" id="JABBMT010000007">
    <property type="protein sequence ID" value="NMM40483.1"/>
    <property type="molecule type" value="Genomic_DNA"/>
</dbReference>
<gene>
    <name evidence="1" type="ORF">HHO47_06385</name>
</gene>
<reference evidence="1" key="1">
    <citation type="submission" date="2020-04" db="EMBL/GenBank/DDBJ databases">
        <title>Genome Sequencing for Pseudoaltermonas arctica.</title>
        <authorList>
            <person name="Elkins N.S."/>
        </authorList>
    </citation>
    <scope>NUCLEOTIDE SEQUENCE [LARGE SCALE GENOMIC DNA]</scope>
    <source>
        <strain evidence="1">NEC-BIFX-2020_0012</strain>
    </source>
</reference>
<dbReference type="Proteomes" id="UP000570493">
    <property type="component" value="Unassembled WGS sequence"/>
</dbReference>
<proteinExistence type="predicted"/>
<sequence length="91" mass="10077">MNTHSAAEKMLSTGLFYNDLLLGREFGCSAKHGARCIKNICADPRYQVVIEQNPIKRVKVTAIDGRTMTIDKLQNTALLFKRPSLLIGAQA</sequence>